<dbReference type="Proteomes" id="UP000018948">
    <property type="component" value="Unassembled WGS sequence"/>
</dbReference>
<evidence type="ECO:0000313" key="1">
    <source>
        <dbReference type="EMBL" id="ETP45312.1"/>
    </source>
</evidence>
<evidence type="ECO:0000313" key="2">
    <source>
        <dbReference type="Proteomes" id="UP000018948"/>
    </source>
</evidence>
<name>W2ZDA4_PHYNI</name>
<dbReference type="EMBL" id="ANIY01001737">
    <property type="protein sequence ID" value="ETP45312.1"/>
    <property type="molecule type" value="Genomic_DNA"/>
</dbReference>
<reference evidence="1 2" key="1">
    <citation type="submission" date="2013-11" db="EMBL/GenBank/DDBJ databases">
        <title>The Genome Sequence of Phytophthora parasitica P10297.</title>
        <authorList>
            <consortium name="The Broad Institute Genomics Platform"/>
            <person name="Russ C."/>
            <person name="Tyler B."/>
            <person name="Panabieres F."/>
            <person name="Shan W."/>
            <person name="Tripathy S."/>
            <person name="Grunwald N."/>
            <person name="Machado M."/>
            <person name="Johnson C.S."/>
            <person name="Walker B."/>
            <person name="Young S.K."/>
            <person name="Zeng Q."/>
            <person name="Gargeya S."/>
            <person name="Fitzgerald M."/>
            <person name="Haas B."/>
            <person name="Abouelleil A."/>
            <person name="Allen A.W."/>
            <person name="Alvarado L."/>
            <person name="Arachchi H.M."/>
            <person name="Berlin A.M."/>
            <person name="Chapman S.B."/>
            <person name="Gainer-Dewar J."/>
            <person name="Goldberg J."/>
            <person name="Griggs A."/>
            <person name="Gujja S."/>
            <person name="Hansen M."/>
            <person name="Howarth C."/>
            <person name="Imamovic A."/>
            <person name="Ireland A."/>
            <person name="Larimer J."/>
            <person name="McCowan C."/>
            <person name="Murphy C."/>
            <person name="Pearson M."/>
            <person name="Poon T.W."/>
            <person name="Priest M."/>
            <person name="Roberts A."/>
            <person name="Saif S."/>
            <person name="Shea T."/>
            <person name="Sisk P."/>
            <person name="Sykes S."/>
            <person name="Wortman J."/>
            <person name="Nusbaum C."/>
            <person name="Birren B."/>
        </authorList>
    </citation>
    <scope>NUCLEOTIDE SEQUENCE [LARGE SCALE GENOMIC DNA]</scope>
    <source>
        <strain evidence="1 2">P10297</strain>
    </source>
</reference>
<protein>
    <submittedName>
        <fullName evidence="1">Uncharacterized protein</fullName>
    </submittedName>
</protein>
<accession>W2ZDA4</accession>
<organism evidence="1 2">
    <name type="scientific">Phytophthora nicotianae P10297</name>
    <dbReference type="NCBI Taxonomy" id="1317064"/>
    <lineage>
        <taxon>Eukaryota</taxon>
        <taxon>Sar</taxon>
        <taxon>Stramenopiles</taxon>
        <taxon>Oomycota</taxon>
        <taxon>Peronosporomycetes</taxon>
        <taxon>Peronosporales</taxon>
        <taxon>Peronosporaceae</taxon>
        <taxon>Phytophthora</taxon>
    </lineage>
</organism>
<comment type="caution">
    <text evidence="1">The sequence shown here is derived from an EMBL/GenBank/DDBJ whole genome shotgun (WGS) entry which is preliminary data.</text>
</comment>
<sequence>MPAQLSIGVEIRSELTSLGCQLIKRYSNVESLLKKVLLKNGDAKTCGLSTNPPFCYASTVYLNSFLFVDEVKMFVLSEMCLLPRGRIVYIDKSVLPKASAFLQK</sequence>
<gene>
    <name evidence="1" type="ORF">F442_08265</name>
</gene>
<dbReference type="AlphaFoldDB" id="W2ZDA4"/>
<proteinExistence type="predicted"/>